<dbReference type="InterPro" id="IPR046357">
    <property type="entry name" value="PPIase_dom_sf"/>
</dbReference>
<dbReference type="PANTHER" id="PTHR43811:SF19">
    <property type="entry name" value="39 KDA FK506-BINDING NUCLEAR PROTEIN"/>
    <property type="match status" value="1"/>
</dbReference>
<dbReference type="EMBL" id="CAXIXY010000006">
    <property type="protein sequence ID" value="CAL2091631.1"/>
    <property type="molecule type" value="Genomic_DNA"/>
</dbReference>
<dbReference type="InterPro" id="IPR001179">
    <property type="entry name" value="PPIase_FKBP_dom"/>
</dbReference>
<gene>
    <name evidence="9" type="primary">fkpA</name>
    <name evidence="9" type="ORF">T190607A01A_40252</name>
</gene>
<dbReference type="GO" id="GO:0003755">
    <property type="term" value="F:peptidyl-prolyl cis-trans isomerase activity"/>
    <property type="evidence" value="ECO:0007669"/>
    <property type="project" value="UniProtKB-EC"/>
</dbReference>
<comment type="similarity">
    <text evidence="2 6">Belongs to the FKBP-type PPIase family.</text>
</comment>
<organism evidence="9 10">
    <name type="scientific">Tenacibaculum platacis</name>
    <dbReference type="NCBI Taxonomy" id="3137852"/>
    <lineage>
        <taxon>Bacteria</taxon>
        <taxon>Pseudomonadati</taxon>
        <taxon>Bacteroidota</taxon>
        <taxon>Flavobacteriia</taxon>
        <taxon>Flavobacteriales</taxon>
        <taxon>Flavobacteriaceae</taxon>
        <taxon>Tenacibaculum</taxon>
    </lineage>
</organism>
<dbReference type="SUPFAM" id="SSF54534">
    <property type="entry name" value="FKBP-like"/>
    <property type="match status" value="1"/>
</dbReference>
<reference evidence="9 10" key="1">
    <citation type="submission" date="2024-05" db="EMBL/GenBank/DDBJ databases">
        <authorList>
            <person name="Duchaud E."/>
        </authorList>
    </citation>
    <scope>NUCLEOTIDE SEQUENCE [LARGE SCALE GENOMIC DNA]</scope>
    <source>
        <strain evidence="9">Ena-SAMPLE-TAB-13-05-2024-13:56:06:370-140302</strain>
    </source>
</reference>
<proteinExistence type="inferred from homology"/>
<dbReference type="Proteomes" id="UP001497416">
    <property type="component" value="Unassembled WGS sequence"/>
</dbReference>
<evidence type="ECO:0000313" key="10">
    <source>
        <dbReference type="Proteomes" id="UP001497416"/>
    </source>
</evidence>
<dbReference type="Pfam" id="PF01346">
    <property type="entry name" value="FKBP_N"/>
    <property type="match status" value="1"/>
</dbReference>
<accession>A0ABP1EQF0</accession>
<protein>
    <recommendedName>
        <fullName evidence="6">Peptidyl-prolyl cis-trans isomerase</fullName>
        <ecNumber evidence="6">5.2.1.8</ecNumber>
    </recommendedName>
</protein>
<evidence type="ECO:0000256" key="4">
    <source>
        <dbReference type="ARBA" id="ARBA00023235"/>
    </source>
</evidence>
<dbReference type="PANTHER" id="PTHR43811">
    <property type="entry name" value="FKBP-TYPE PEPTIDYL-PROLYL CIS-TRANS ISOMERASE FKPA"/>
    <property type="match status" value="1"/>
</dbReference>
<dbReference type="Gene3D" id="3.10.50.40">
    <property type="match status" value="1"/>
</dbReference>
<dbReference type="InterPro" id="IPR036944">
    <property type="entry name" value="PPIase_FKBP_N_sf"/>
</dbReference>
<feature type="domain" description="PPIase FKBP-type" evidence="8">
    <location>
        <begin position="157"/>
        <end position="243"/>
    </location>
</feature>
<evidence type="ECO:0000256" key="3">
    <source>
        <dbReference type="ARBA" id="ARBA00023110"/>
    </source>
</evidence>
<dbReference type="RefSeq" id="WP_348713178.1">
    <property type="nucleotide sequence ID" value="NZ_CAXIXW010000013.1"/>
</dbReference>
<evidence type="ECO:0000313" key="9">
    <source>
        <dbReference type="EMBL" id="CAL2091631.1"/>
    </source>
</evidence>
<evidence type="ECO:0000256" key="1">
    <source>
        <dbReference type="ARBA" id="ARBA00000971"/>
    </source>
</evidence>
<dbReference type="Pfam" id="PF00254">
    <property type="entry name" value="FKBP_C"/>
    <property type="match status" value="1"/>
</dbReference>
<evidence type="ECO:0000259" key="8">
    <source>
        <dbReference type="PROSITE" id="PS50059"/>
    </source>
</evidence>
<evidence type="ECO:0000256" key="7">
    <source>
        <dbReference type="SAM" id="Coils"/>
    </source>
</evidence>
<keyword evidence="10" id="KW-1185">Reference proteome</keyword>
<name>A0ABP1EQF0_9FLAO</name>
<keyword evidence="4 5" id="KW-0413">Isomerase</keyword>
<dbReference type="PROSITE" id="PS51257">
    <property type="entry name" value="PROKAR_LIPOPROTEIN"/>
    <property type="match status" value="1"/>
</dbReference>
<dbReference type="EC" id="5.2.1.8" evidence="6"/>
<evidence type="ECO:0000256" key="5">
    <source>
        <dbReference type="PROSITE-ProRule" id="PRU00277"/>
    </source>
</evidence>
<sequence>MKLSKIVAITVLGLTVVSCGKQLGGTQKSLETELDSVSYALGLNTGARMRADKNANELSRDLYVQGFYNGADSTDIKINIEDAANIIRNYFQKKQMEQMEERRKEAEQKAELEYKDHKKANEDFLAENKSKEGVVTTESGLQYIVMKEGNGASPKIADNVKVHYHGMLTDGTVFDSSVDRGTPAEFGVTQVIKGWTEGLQLMKEGSKIKFFIPQDLAYGFQGRLPQIKPFSTLVFEVELLEVKSTAKPAADGHTDHSGPNHKDH</sequence>
<dbReference type="InterPro" id="IPR000774">
    <property type="entry name" value="PPIase_FKBP_N"/>
</dbReference>
<evidence type="ECO:0000256" key="6">
    <source>
        <dbReference type="RuleBase" id="RU003915"/>
    </source>
</evidence>
<keyword evidence="7" id="KW-0175">Coiled coil</keyword>
<feature type="coiled-coil region" evidence="7">
    <location>
        <begin position="89"/>
        <end position="127"/>
    </location>
</feature>
<evidence type="ECO:0000256" key="2">
    <source>
        <dbReference type="ARBA" id="ARBA00006577"/>
    </source>
</evidence>
<dbReference type="Gene3D" id="1.10.287.460">
    <property type="entry name" value="Peptidyl-prolyl cis-trans isomerase, FKBP-type, N-terminal domain"/>
    <property type="match status" value="1"/>
</dbReference>
<comment type="catalytic activity">
    <reaction evidence="1 5 6">
        <text>[protein]-peptidylproline (omega=180) = [protein]-peptidylproline (omega=0)</text>
        <dbReference type="Rhea" id="RHEA:16237"/>
        <dbReference type="Rhea" id="RHEA-COMP:10747"/>
        <dbReference type="Rhea" id="RHEA-COMP:10748"/>
        <dbReference type="ChEBI" id="CHEBI:83833"/>
        <dbReference type="ChEBI" id="CHEBI:83834"/>
        <dbReference type="EC" id="5.2.1.8"/>
    </reaction>
</comment>
<keyword evidence="3 5" id="KW-0697">Rotamase</keyword>
<dbReference type="PROSITE" id="PS50059">
    <property type="entry name" value="FKBP_PPIASE"/>
    <property type="match status" value="1"/>
</dbReference>
<comment type="caution">
    <text evidence="9">The sequence shown here is derived from an EMBL/GenBank/DDBJ whole genome shotgun (WGS) entry which is preliminary data.</text>
</comment>